<comment type="similarity">
    <text evidence="1">Belongs to the protein kinase superfamily. STE Ser/Thr protein kinase family. MAP kinase kinase kinase subfamily.</text>
</comment>
<feature type="region of interest" description="Disordered" evidence="7">
    <location>
        <begin position="26"/>
        <end position="69"/>
    </location>
</feature>
<organism evidence="8 9">
    <name type="scientific">Tegillarca granosa</name>
    <name type="common">Malaysian cockle</name>
    <name type="synonym">Anadara granosa</name>
    <dbReference type="NCBI Taxonomy" id="220873"/>
    <lineage>
        <taxon>Eukaryota</taxon>
        <taxon>Metazoa</taxon>
        <taxon>Spiralia</taxon>
        <taxon>Lophotrochozoa</taxon>
        <taxon>Mollusca</taxon>
        <taxon>Bivalvia</taxon>
        <taxon>Autobranchia</taxon>
        <taxon>Pteriomorphia</taxon>
        <taxon>Arcoida</taxon>
        <taxon>Arcoidea</taxon>
        <taxon>Arcidae</taxon>
        <taxon>Tegillarca</taxon>
    </lineage>
</organism>
<evidence type="ECO:0000256" key="1">
    <source>
        <dbReference type="ARBA" id="ARBA00006529"/>
    </source>
</evidence>
<keyword evidence="9" id="KW-1185">Reference proteome</keyword>
<evidence type="ECO:0000256" key="3">
    <source>
        <dbReference type="ARBA" id="ARBA00022679"/>
    </source>
</evidence>
<evidence type="ECO:0000256" key="6">
    <source>
        <dbReference type="ARBA" id="ARBA00022840"/>
    </source>
</evidence>
<dbReference type="Proteomes" id="UP001217089">
    <property type="component" value="Unassembled WGS sequence"/>
</dbReference>
<evidence type="ECO:0000313" key="9">
    <source>
        <dbReference type="Proteomes" id="UP001217089"/>
    </source>
</evidence>
<feature type="region of interest" description="Disordered" evidence="7">
    <location>
        <begin position="111"/>
        <end position="150"/>
    </location>
</feature>
<evidence type="ECO:0000256" key="4">
    <source>
        <dbReference type="ARBA" id="ARBA00022741"/>
    </source>
</evidence>
<keyword evidence="2" id="KW-0723">Serine/threonine-protein kinase</keyword>
<sequence>MGEVVRIMTHMFQFFKGADEPLVYSDYGESDSPDYTFSPPNTTNSPQGTVNTSTQAPLTTESRSGTLINSDTVRHQYDSSDFVPPPPIPPRGTPVPGAVAVAAAAAASAAAQSETEQRGQMSAPASLAASRENLVDGHSRSPRSGTPVDHLKRYSADLSRLMECDIMTQSSSGSGSSGGSHKGHRRSGSHGTPSSIFTSGSPIQSSISAGRGHRRGGSDEVGQIRYQLSSSPVFVNAPAITINTTSPPVHHVSTFPGSLTSRDNMPHPIRSISYQPPPTERVHPHGARAASWTSDIAGIPDTTQNQPIPLVPPSSHIPGTGLSNQDTFAMNLVYQSLDHQLQPLAPCPTSRESMEIFDQHCKLAQEYLKVQTELSLLIQRKHELIKEFEMDESNQQSRLVEEYTALSHENESLLLLHENLHKQAEQIRQMQQKRSWR</sequence>
<dbReference type="PANTHER" id="PTHR46716">
    <property type="entry name" value="MITOGEN-ACTIVATED PROTEIN KINASE KINASE KINASE 7"/>
    <property type="match status" value="1"/>
</dbReference>
<accession>A0ABQ9FGZ3</accession>
<evidence type="ECO:0000256" key="5">
    <source>
        <dbReference type="ARBA" id="ARBA00022777"/>
    </source>
</evidence>
<gene>
    <name evidence="8" type="ORF">KUTeg_007297</name>
</gene>
<feature type="compositionally biased region" description="Polar residues" evidence="7">
    <location>
        <begin position="33"/>
        <end position="69"/>
    </location>
</feature>
<name>A0ABQ9FGZ3_TEGGR</name>
<evidence type="ECO:0000256" key="2">
    <source>
        <dbReference type="ARBA" id="ARBA00022527"/>
    </source>
</evidence>
<keyword evidence="3" id="KW-0808">Transferase</keyword>
<evidence type="ECO:0000313" key="8">
    <source>
        <dbReference type="EMBL" id="KAJ8315147.1"/>
    </source>
</evidence>
<dbReference type="EMBL" id="JARBDR010000337">
    <property type="protein sequence ID" value="KAJ8315147.1"/>
    <property type="molecule type" value="Genomic_DNA"/>
</dbReference>
<proteinExistence type="inferred from homology"/>
<comment type="caution">
    <text evidence="8">The sequence shown here is derived from an EMBL/GenBank/DDBJ whole genome shotgun (WGS) entry which is preliminary data.</text>
</comment>
<keyword evidence="5" id="KW-0418">Kinase</keyword>
<evidence type="ECO:0008006" key="10">
    <source>
        <dbReference type="Google" id="ProtNLM"/>
    </source>
</evidence>
<keyword evidence="6" id="KW-0067">ATP-binding</keyword>
<reference evidence="8 9" key="1">
    <citation type="submission" date="2022-12" db="EMBL/GenBank/DDBJ databases">
        <title>Chromosome-level genome of Tegillarca granosa.</title>
        <authorList>
            <person name="Kim J."/>
        </authorList>
    </citation>
    <scope>NUCLEOTIDE SEQUENCE [LARGE SCALE GENOMIC DNA]</scope>
    <source>
        <strain evidence="8">Teg-2019</strain>
        <tissue evidence="8">Adductor muscle</tissue>
    </source>
</reference>
<protein>
    <recommendedName>
        <fullName evidence="10">Mitogen-activated protein kinase kinase kinase</fullName>
    </recommendedName>
</protein>
<evidence type="ECO:0000256" key="7">
    <source>
        <dbReference type="SAM" id="MobiDB-lite"/>
    </source>
</evidence>
<feature type="compositionally biased region" description="Polar residues" evidence="7">
    <location>
        <begin position="192"/>
        <end position="208"/>
    </location>
</feature>
<feature type="region of interest" description="Disordered" evidence="7">
    <location>
        <begin position="168"/>
        <end position="219"/>
    </location>
</feature>
<dbReference type="PANTHER" id="PTHR46716:SF1">
    <property type="entry name" value="MITOGEN-ACTIVATED PROTEIN KINASE KINASE KINASE 7"/>
    <property type="match status" value="1"/>
</dbReference>
<keyword evidence="4" id="KW-0547">Nucleotide-binding</keyword>